<dbReference type="EMBL" id="VFOP01000001">
    <property type="protein sequence ID" value="TQL50306.1"/>
    <property type="molecule type" value="Genomic_DNA"/>
</dbReference>
<dbReference type="Pfam" id="PF00535">
    <property type="entry name" value="Glycos_transf_2"/>
    <property type="match status" value="1"/>
</dbReference>
<comment type="caution">
    <text evidence="6">The sequence shown here is derived from an EMBL/GenBank/DDBJ whole genome shotgun (WGS) entry which is preliminary data.</text>
</comment>
<sequence>MTSAHPPVSVIMPILNEERHLRHAVRSVLAQAYPGVLEVVLAIGPSTDRTMEVARELAAADARITIVENASGRTPDALNRALEAAAHEIIVRMDGHGELSEGYITRAVEVLLETGAANVGGIMLAEGQSDFEKAVAGAMRSPLGIGGARFHVGGTAGPTKSVYLGVFQREWLRRVGGYDTTYARAQDWEMNYRIRQEGGTVWFTPDLTVTYRPRPDLGALARQFYRTGQWRRRLARQHPKSLNYRYLAPPVAVAGLALTTVGGLAWRPLWLAPAAYAAAVTVGGLAIGAKEGPAVAVRVPPVLAVMHLAWGAGFLRGTGD</sequence>
<feature type="transmembrane region" description="Helical" evidence="4">
    <location>
        <begin position="295"/>
        <end position="315"/>
    </location>
</feature>
<keyword evidence="4" id="KW-1133">Transmembrane helix</keyword>
<name>A0A542YQD6_9MICO</name>
<organism evidence="6 7">
    <name type="scientific">Ornithinicoccus hortensis</name>
    <dbReference type="NCBI Taxonomy" id="82346"/>
    <lineage>
        <taxon>Bacteria</taxon>
        <taxon>Bacillati</taxon>
        <taxon>Actinomycetota</taxon>
        <taxon>Actinomycetes</taxon>
        <taxon>Micrococcales</taxon>
        <taxon>Intrasporangiaceae</taxon>
        <taxon>Ornithinicoccus</taxon>
    </lineage>
</organism>
<dbReference type="GO" id="GO:0016757">
    <property type="term" value="F:glycosyltransferase activity"/>
    <property type="evidence" value="ECO:0007669"/>
    <property type="project" value="UniProtKB-KW"/>
</dbReference>
<dbReference type="Proteomes" id="UP000319516">
    <property type="component" value="Unassembled WGS sequence"/>
</dbReference>
<dbReference type="CDD" id="cd02525">
    <property type="entry name" value="Succinoglycan_BP_ExoA"/>
    <property type="match status" value="1"/>
</dbReference>
<keyword evidence="4" id="KW-0472">Membrane</keyword>
<reference evidence="6 7" key="1">
    <citation type="submission" date="2019-06" db="EMBL/GenBank/DDBJ databases">
        <title>Sequencing the genomes of 1000 actinobacteria strains.</title>
        <authorList>
            <person name="Klenk H.-P."/>
        </authorList>
    </citation>
    <scope>NUCLEOTIDE SEQUENCE [LARGE SCALE GENOMIC DNA]</scope>
    <source>
        <strain evidence="6 7">DSM 12335</strain>
    </source>
</reference>
<dbReference type="InterPro" id="IPR001173">
    <property type="entry name" value="Glyco_trans_2-like"/>
</dbReference>
<evidence type="ECO:0000259" key="5">
    <source>
        <dbReference type="Pfam" id="PF00535"/>
    </source>
</evidence>
<feature type="transmembrane region" description="Helical" evidence="4">
    <location>
        <begin position="246"/>
        <end position="264"/>
    </location>
</feature>
<dbReference type="InterPro" id="IPR029044">
    <property type="entry name" value="Nucleotide-diphossugar_trans"/>
</dbReference>
<comment type="similarity">
    <text evidence="1">Belongs to the glycosyltransferase 2 family.</text>
</comment>
<dbReference type="PANTHER" id="PTHR43630">
    <property type="entry name" value="POLY-BETA-1,6-N-ACETYL-D-GLUCOSAMINE SYNTHASE"/>
    <property type="match status" value="1"/>
</dbReference>
<dbReference type="AlphaFoldDB" id="A0A542YQD6"/>
<dbReference type="PANTHER" id="PTHR43630:SF1">
    <property type="entry name" value="POLY-BETA-1,6-N-ACETYL-D-GLUCOSAMINE SYNTHASE"/>
    <property type="match status" value="1"/>
</dbReference>
<evidence type="ECO:0000256" key="3">
    <source>
        <dbReference type="ARBA" id="ARBA00022679"/>
    </source>
</evidence>
<evidence type="ECO:0000313" key="6">
    <source>
        <dbReference type="EMBL" id="TQL50306.1"/>
    </source>
</evidence>
<feature type="transmembrane region" description="Helical" evidence="4">
    <location>
        <begin position="270"/>
        <end position="288"/>
    </location>
</feature>
<evidence type="ECO:0000256" key="4">
    <source>
        <dbReference type="SAM" id="Phobius"/>
    </source>
</evidence>
<keyword evidence="3 6" id="KW-0808">Transferase</keyword>
<dbReference type="Gene3D" id="3.90.550.10">
    <property type="entry name" value="Spore Coat Polysaccharide Biosynthesis Protein SpsA, Chain A"/>
    <property type="match status" value="1"/>
</dbReference>
<evidence type="ECO:0000313" key="7">
    <source>
        <dbReference type="Proteomes" id="UP000319516"/>
    </source>
</evidence>
<keyword evidence="7" id="KW-1185">Reference proteome</keyword>
<dbReference type="SUPFAM" id="SSF53448">
    <property type="entry name" value="Nucleotide-diphospho-sugar transferases"/>
    <property type="match status" value="1"/>
</dbReference>
<dbReference type="RefSeq" id="WP_228393502.1">
    <property type="nucleotide sequence ID" value="NZ_BAAAIK010000004.1"/>
</dbReference>
<protein>
    <submittedName>
        <fullName evidence="6">Glycosyl transferase family 2</fullName>
    </submittedName>
</protein>
<keyword evidence="4" id="KW-0812">Transmembrane</keyword>
<keyword evidence="2" id="KW-0328">Glycosyltransferase</keyword>
<gene>
    <name evidence="6" type="ORF">FB467_1410</name>
</gene>
<evidence type="ECO:0000256" key="1">
    <source>
        <dbReference type="ARBA" id="ARBA00006739"/>
    </source>
</evidence>
<feature type="domain" description="Glycosyltransferase 2-like" evidence="5">
    <location>
        <begin position="9"/>
        <end position="175"/>
    </location>
</feature>
<accession>A0A542YQD6</accession>
<evidence type="ECO:0000256" key="2">
    <source>
        <dbReference type="ARBA" id="ARBA00022676"/>
    </source>
</evidence>
<proteinExistence type="inferred from homology"/>